<keyword evidence="1" id="KW-0472">Membrane</keyword>
<keyword evidence="1" id="KW-1133">Transmembrane helix</keyword>
<gene>
    <name evidence="3" type="ORF">BT63DRAFT_66528</name>
</gene>
<evidence type="ECO:0000313" key="4">
    <source>
        <dbReference type="Proteomes" id="UP000799302"/>
    </source>
</evidence>
<evidence type="ECO:0000256" key="1">
    <source>
        <dbReference type="SAM" id="Phobius"/>
    </source>
</evidence>
<feature type="transmembrane region" description="Helical" evidence="1">
    <location>
        <begin position="168"/>
        <end position="189"/>
    </location>
</feature>
<keyword evidence="1" id="KW-0812">Transmembrane</keyword>
<organism evidence="3 4">
    <name type="scientific">Microthyrium microscopicum</name>
    <dbReference type="NCBI Taxonomy" id="703497"/>
    <lineage>
        <taxon>Eukaryota</taxon>
        <taxon>Fungi</taxon>
        <taxon>Dikarya</taxon>
        <taxon>Ascomycota</taxon>
        <taxon>Pezizomycotina</taxon>
        <taxon>Dothideomycetes</taxon>
        <taxon>Dothideomycetes incertae sedis</taxon>
        <taxon>Microthyriales</taxon>
        <taxon>Microthyriaceae</taxon>
        <taxon>Microthyrium</taxon>
    </lineage>
</organism>
<evidence type="ECO:0000313" key="3">
    <source>
        <dbReference type="EMBL" id="KAF2665463.1"/>
    </source>
</evidence>
<dbReference type="Proteomes" id="UP000799302">
    <property type="component" value="Unassembled WGS sequence"/>
</dbReference>
<evidence type="ECO:0000256" key="2">
    <source>
        <dbReference type="SAM" id="SignalP"/>
    </source>
</evidence>
<dbReference type="InterPro" id="IPR033481">
    <property type="entry name" value="Dni1/Fig1"/>
</dbReference>
<reference evidence="3" key="1">
    <citation type="journal article" date="2020" name="Stud. Mycol.">
        <title>101 Dothideomycetes genomes: a test case for predicting lifestyles and emergence of pathogens.</title>
        <authorList>
            <person name="Haridas S."/>
            <person name="Albert R."/>
            <person name="Binder M."/>
            <person name="Bloem J."/>
            <person name="Labutti K."/>
            <person name="Salamov A."/>
            <person name="Andreopoulos B."/>
            <person name="Baker S."/>
            <person name="Barry K."/>
            <person name="Bills G."/>
            <person name="Bluhm B."/>
            <person name="Cannon C."/>
            <person name="Castanera R."/>
            <person name="Culley D."/>
            <person name="Daum C."/>
            <person name="Ezra D."/>
            <person name="Gonzalez J."/>
            <person name="Henrissat B."/>
            <person name="Kuo A."/>
            <person name="Liang C."/>
            <person name="Lipzen A."/>
            <person name="Lutzoni F."/>
            <person name="Magnuson J."/>
            <person name="Mondo S."/>
            <person name="Nolan M."/>
            <person name="Ohm R."/>
            <person name="Pangilinan J."/>
            <person name="Park H.-J."/>
            <person name="Ramirez L."/>
            <person name="Alfaro M."/>
            <person name="Sun H."/>
            <person name="Tritt A."/>
            <person name="Yoshinaga Y."/>
            <person name="Zwiers L.-H."/>
            <person name="Turgeon B."/>
            <person name="Goodwin S."/>
            <person name="Spatafora J."/>
            <person name="Crous P."/>
            <person name="Grigoriev I."/>
        </authorList>
    </citation>
    <scope>NUCLEOTIDE SEQUENCE</scope>
    <source>
        <strain evidence="3">CBS 115976</strain>
    </source>
</reference>
<feature type="transmembrane region" description="Helical" evidence="1">
    <location>
        <begin position="96"/>
        <end position="117"/>
    </location>
</feature>
<protein>
    <submittedName>
        <fullName evidence="3">Uncharacterized protein</fullName>
    </submittedName>
</protein>
<sequence>MVLLTSSVVLLCVTVLGCSHYLPVSALHIASITFSKPTIGATHKMNSEFRIGYLGLCSRSFNKSWICTSRSAQSLETVNKNYSNQLQIALQAYPGTVYAIAIAATVLLGCICNALFLRFPGWQTLELDKPKTSESKQIGTDINGSKGDESKDDIIYVMEFPSSYLQRAVGVSLILAMSVLWSAQLWQALAIWSVTSGLKDKGSNIEAKIGLLSMGMNWGACILLISASIRWCFQYTLMRSAEKSKED</sequence>
<feature type="transmembrane region" description="Helical" evidence="1">
    <location>
        <begin position="209"/>
        <end position="233"/>
    </location>
</feature>
<dbReference type="EMBL" id="MU004240">
    <property type="protein sequence ID" value="KAF2665463.1"/>
    <property type="molecule type" value="Genomic_DNA"/>
</dbReference>
<proteinExistence type="predicted"/>
<name>A0A6A6U2G9_9PEZI</name>
<dbReference type="Pfam" id="PF12351">
    <property type="entry name" value="Fig1"/>
    <property type="match status" value="1"/>
</dbReference>
<feature type="signal peptide" evidence="2">
    <location>
        <begin position="1"/>
        <end position="26"/>
    </location>
</feature>
<keyword evidence="2" id="KW-0732">Signal</keyword>
<accession>A0A6A6U2G9</accession>
<feature type="chain" id="PRO_5042946013" evidence="2">
    <location>
        <begin position="27"/>
        <end position="247"/>
    </location>
</feature>
<dbReference type="AlphaFoldDB" id="A0A6A6U2G9"/>
<keyword evidence="4" id="KW-1185">Reference proteome</keyword>
<dbReference type="GO" id="GO:0016020">
    <property type="term" value="C:membrane"/>
    <property type="evidence" value="ECO:0007669"/>
    <property type="project" value="InterPro"/>
</dbReference>